<keyword evidence="2" id="KW-0808">Transferase</keyword>
<keyword evidence="5" id="KW-0472">Membrane</keyword>
<dbReference type="Pfam" id="PF04577">
    <property type="entry name" value="Glyco_transf_61"/>
    <property type="match status" value="1"/>
</dbReference>
<dbReference type="AlphaFoldDB" id="A0A2P6TS85"/>
<dbReference type="PANTHER" id="PTHR20961">
    <property type="entry name" value="GLYCOSYLTRANSFERASE"/>
    <property type="match status" value="1"/>
</dbReference>
<evidence type="ECO:0000256" key="5">
    <source>
        <dbReference type="SAM" id="Phobius"/>
    </source>
</evidence>
<feature type="compositionally biased region" description="Low complexity" evidence="4">
    <location>
        <begin position="12"/>
        <end position="24"/>
    </location>
</feature>
<feature type="region of interest" description="Disordered" evidence="4">
    <location>
        <begin position="1"/>
        <end position="56"/>
    </location>
</feature>
<organism evidence="7 8">
    <name type="scientific">Chlorella sorokiniana</name>
    <name type="common">Freshwater green alga</name>
    <dbReference type="NCBI Taxonomy" id="3076"/>
    <lineage>
        <taxon>Eukaryota</taxon>
        <taxon>Viridiplantae</taxon>
        <taxon>Chlorophyta</taxon>
        <taxon>core chlorophytes</taxon>
        <taxon>Trebouxiophyceae</taxon>
        <taxon>Chlorellales</taxon>
        <taxon>Chlorellaceae</taxon>
        <taxon>Chlorella clade</taxon>
        <taxon>Chlorella</taxon>
    </lineage>
</organism>
<keyword evidence="8" id="KW-1185">Reference proteome</keyword>
<sequence length="604" mass="66949">MAARRRGPPPAAADAAAPHGGSAPDQQPSTSGRQAGAGPKSSSGGSRGKGGKAQRGLAADGKLRPLTIASPLLVLLLALLAALAVKQWPPDGLLGALTGGSSGDSSDSSSGGIAGGREEGGLLVADARGFFPKGCKWREVQEKGEDPGMWGLRRYQYWDAASRNWTEQQPAACVVPGLDPKEHKWRWRNGSPRSAADCNDNYCLYENLWFNNGRFYLLVDGEEGIEPWKLTRNQELNIMHVNDARQFVASTPHRVVPGDTLVFDFVFFLHPTAIGHWSEMLFPLFSILRQERSFARPPTQFLQLHLKRCHMMEWVRANLATALGVGPKQDLPPIMFQTEVADVGDQMAAPLEGIPPDTWVALDRVLVVKDIFTGGVRTFLDRRDAHLYRKMLYAQYGLPTPRKRSPLPRVITFQRKRANRRVVNEPELLKMLGEFGEVRVVEFNASTPFKTQLETMASTSVLVSVHTSNLANAQFLQPGSAVFEIIQRNWFWHGLDRSFQVQTEMMGDIHHYAWRATGANETRYIEPRDQARFGDWEPLQCNTEECVEAHTNVDVIVDIAAFRALLADRLPLVFAGWPVEAAALPWPEQEGAAEAEAEDFEDGP</sequence>
<evidence type="ECO:0000313" key="8">
    <source>
        <dbReference type="Proteomes" id="UP000239899"/>
    </source>
</evidence>
<dbReference type="OrthoDB" id="529273at2759"/>
<evidence type="ECO:0000256" key="3">
    <source>
        <dbReference type="ARBA" id="ARBA00023180"/>
    </source>
</evidence>
<evidence type="ECO:0000256" key="1">
    <source>
        <dbReference type="ARBA" id="ARBA00022676"/>
    </source>
</evidence>
<comment type="caution">
    <text evidence="7">The sequence shown here is derived from an EMBL/GenBank/DDBJ whole genome shotgun (WGS) entry which is preliminary data.</text>
</comment>
<dbReference type="InterPro" id="IPR049625">
    <property type="entry name" value="Glyco_transf_61_cat"/>
</dbReference>
<feature type="region of interest" description="Disordered" evidence="4">
    <location>
        <begin position="99"/>
        <end position="118"/>
    </location>
</feature>
<evidence type="ECO:0000256" key="4">
    <source>
        <dbReference type="SAM" id="MobiDB-lite"/>
    </source>
</evidence>
<reference evidence="7 8" key="1">
    <citation type="journal article" date="2018" name="Plant J.">
        <title>Genome sequences of Chlorella sorokiniana UTEX 1602 and Micractinium conductrix SAG 241.80: implications to maltose excretion by a green alga.</title>
        <authorList>
            <person name="Arriola M.B."/>
            <person name="Velmurugan N."/>
            <person name="Zhang Y."/>
            <person name="Plunkett M.H."/>
            <person name="Hondzo H."/>
            <person name="Barney B.M."/>
        </authorList>
    </citation>
    <scope>NUCLEOTIDE SEQUENCE [LARGE SCALE GENOMIC DNA]</scope>
    <source>
        <strain evidence="8">UTEX 1602</strain>
    </source>
</reference>
<protein>
    <submittedName>
        <fullName evidence="7">Glycosyltransferase family 61</fullName>
    </submittedName>
</protein>
<feature type="compositionally biased region" description="Low complexity" evidence="4">
    <location>
        <begin position="34"/>
        <end position="44"/>
    </location>
</feature>
<keyword evidence="5" id="KW-0812">Transmembrane</keyword>
<dbReference type="STRING" id="3076.A0A2P6TS85"/>
<evidence type="ECO:0000256" key="2">
    <source>
        <dbReference type="ARBA" id="ARBA00022679"/>
    </source>
</evidence>
<dbReference type="GO" id="GO:0016763">
    <property type="term" value="F:pentosyltransferase activity"/>
    <property type="evidence" value="ECO:0007669"/>
    <property type="project" value="UniProtKB-ARBA"/>
</dbReference>
<dbReference type="InterPro" id="IPR007657">
    <property type="entry name" value="Glycosyltransferase_61"/>
</dbReference>
<dbReference type="PANTHER" id="PTHR20961:SF136">
    <property type="entry name" value="PROTEIN O-GLCNAC TRANSFERASE"/>
    <property type="match status" value="1"/>
</dbReference>
<feature type="domain" description="Glycosyltransferase 61 catalytic" evidence="6">
    <location>
        <begin position="329"/>
        <end position="482"/>
    </location>
</feature>
<dbReference type="EMBL" id="LHPG02000007">
    <property type="protein sequence ID" value="PRW56929.1"/>
    <property type="molecule type" value="Genomic_DNA"/>
</dbReference>
<keyword evidence="1" id="KW-0328">Glycosyltransferase</keyword>
<gene>
    <name evidence="7" type="ORF">C2E21_3838</name>
</gene>
<keyword evidence="5" id="KW-1133">Transmembrane helix</keyword>
<dbReference type="GO" id="GO:0005794">
    <property type="term" value="C:Golgi apparatus"/>
    <property type="evidence" value="ECO:0007669"/>
    <property type="project" value="UniProtKB-ARBA"/>
</dbReference>
<accession>A0A2P6TS85</accession>
<feature type="transmembrane region" description="Helical" evidence="5">
    <location>
        <begin position="65"/>
        <end position="85"/>
    </location>
</feature>
<evidence type="ECO:0000259" key="6">
    <source>
        <dbReference type="Pfam" id="PF04577"/>
    </source>
</evidence>
<name>A0A2P6TS85_CHLSO</name>
<evidence type="ECO:0000313" key="7">
    <source>
        <dbReference type="EMBL" id="PRW56929.1"/>
    </source>
</evidence>
<keyword evidence="3" id="KW-0325">Glycoprotein</keyword>
<dbReference type="Proteomes" id="UP000239899">
    <property type="component" value="Unassembled WGS sequence"/>
</dbReference>
<proteinExistence type="predicted"/>